<dbReference type="GO" id="GO:0033094">
    <property type="term" value="F:putrescine--2-oxoglutarate transaminase activity"/>
    <property type="evidence" value="ECO:0007669"/>
    <property type="project" value="UniProtKB-EC"/>
</dbReference>
<dbReference type="PIRSF" id="PIRSF000521">
    <property type="entry name" value="Transaminase_4ab_Lys_Orn"/>
    <property type="match status" value="1"/>
</dbReference>
<dbReference type="GO" id="GO:0042802">
    <property type="term" value="F:identical protein binding"/>
    <property type="evidence" value="ECO:0007669"/>
    <property type="project" value="TreeGrafter"/>
</dbReference>
<dbReference type="PROSITE" id="PS00600">
    <property type="entry name" value="AA_TRANSFER_CLASS_3"/>
    <property type="match status" value="1"/>
</dbReference>
<evidence type="ECO:0000256" key="3">
    <source>
        <dbReference type="ARBA" id="ARBA00022576"/>
    </source>
</evidence>
<organism evidence="7 8">
    <name type="scientific">Mycobacteroides abscessus</name>
    <dbReference type="NCBI Taxonomy" id="36809"/>
    <lineage>
        <taxon>Bacteria</taxon>
        <taxon>Bacillati</taxon>
        <taxon>Actinomycetota</taxon>
        <taxon>Actinomycetes</taxon>
        <taxon>Mycobacteriales</taxon>
        <taxon>Mycobacteriaceae</taxon>
        <taxon>Mycobacteroides</taxon>
    </lineage>
</organism>
<sequence>MSVTASPQAPTAAHIARIYKTHLSGGRATLGDIFGGHIETSSDGAWLTTAEGTRFLNAGGYGVALAGYRHPVVVDHIRRQLDQHPVASRMFYEPAAAEAAAALAAVTPKGLDRIHFACSGAEATEAAMKLARLNGCRRFISMTGGYHGKTLGALSLTAREVFQAPFRPLLPGVSHVPYGDLAALRTELAMSTARACVIVEPVQGEAGVIIPPDGYLAGLRAVCDEYGALLVADEIQTGLGRLGQWWGVDRERVIPDILLSGKMLGGGVMPVSAAITTTECFRQLDRDPYLHTSTFSTSPLGMAAVSGALHVIAEERLVERAAELGQILLDRISSASAQWFGPDQVQVRGRGLLIGIEFTDASIVGDLLIELISNNIIVNHSLNSDHVLRLTPPAVITDDDVEFLIQGYLNAIEQVAIRAKAALPG</sequence>
<reference evidence="7 8" key="1">
    <citation type="submission" date="2015-03" db="EMBL/GenBank/DDBJ databases">
        <authorList>
            <person name="Murphy D."/>
        </authorList>
    </citation>
    <scope>NUCLEOTIDE SEQUENCE [LARGE SCALE GENOMIC DNA]</scope>
    <source>
        <strain evidence="7 8">PAP088</strain>
    </source>
</reference>
<dbReference type="InterPro" id="IPR005814">
    <property type="entry name" value="Aminotrans_3"/>
</dbReference>
<evidence type="ECO:0000256" key="2">
    <source>
        <dbReference type="ARBA" id="ARBA00022571"/>
    </source>
</evidence>
<dbReference type="CDD" id="cd00610">
    <property type="entry name" value="OAT_like"/>
    <property type="match status" value="1"/>
</dbReference>
<accession>A0A0U0ZSU5</accession>
<dbReference type="FunFam" id="3.40.640.10:FF:000004">
    <property type="entry name" value="Acetylornithine aminotransferase"/>
    <property type="match status" value="1"/>
</dbReference>
<dbReference type="GO" id="GO:0006526">
    <property type="term" value="P:L-arginine biosynthetic process"/>
    <property type="evidence" value="ECO:0007669"/>
    <property type="project" value="UniProtKB-KW"/>
</dbReference>
<evidence type="ECO:0000256" key="1">
    <source>
        <dbReference type="ARBA" id="ARBA00001933"/>
    </source>
</evidence>
<evidence type="ECO:0000313" key="8">
    <source>
        <dbReference type="Proteomes" id="UP000045782"/>
    </source>
</evidence>
<dbReference type="InterPro" id="IPR015424">
    <property type="entry name" value="PyrdxlP-dep_Trfase"/>
</dbReference>
<dbReference type="InterPro" id="IPR015421">
    <property type="entry name" value="PyrdxlP-dep_Trfase_major"/>
</dbReference>
<name>A0A0U0ZSU5_9MYCO</name>
<comment type="similarity">
    <text evidence="6">Belongs to the class-III pyridoxal-phosphate-dependent aminotransferase family.</text>
</comment>
<proteinExistence type="inferred from homology"/>
<dbReference type="InterPro" id="IPR049704">
    <property type="entry name" value="Aminotrans_3_PPA_site"/>
</dbReference>
<evidence type="ECO:0000256" key="5">
    <source>
        <dbReference type="ARBA" id="ARBA00022898"/>
    </source>
</evidence>
<evidence type="ECO:0000256" key="4">
    <source>
        <dbReference type="ARBA" id="ARBA00022679"/>
    </source>
</evidence>
<dbReference type="InterPro" id="IPR050103">
    <property type="entry name" value="Class-III_PLP-dep_AT"/>
</dbReference>
<keyword evidence="2" id="KW-0028">Amino-acid biosynthesis</keyword>
<dbReference type="GO" id="GO:0030170">
    <property type="term" value="F:pyridoxal phosphate binding"/>
    <property type="evidence" value="ECO:0007669"/>
    <property type="project" value="InterPro"/>
</dbReference>
<dbReference type="Proteomes" id="UP000045782">
    <property type="component" value="Unassembled WGS sequence"/>
</dbReference>
<dbReference type="Pfam" id="PF00202">
    <property type="entry name" value="Aminotran_3"/>
    <property type="match status" value="1"/>
</dbReference>
<comment type="cofactor">
    <cofactor evidence="1">
        <name>pyridoxal 5'-phosphate</name>
        <dbReference type="ChEBI" id="CHEBI:597326"/>
    </cofactor>
</comment>
<dbReference type="RefSeq" id="WP_005058806.1">
    <property type="nucleotide sequence ID" value="NZ_CP014951.1"/>
</dbReference>
<dbReference type="SUPFAM" id="SSF53383">
    <property type="entry name" value="PLP-dependent transferases"/>
    <property type="match status" value="1"/>
</dbReference>
<dbReference type="Gene3D" id="3.40.640.10">
    <property type="entry name" value="Type I PLP-dependent aspartate aminotransferase-like (Major domain)"/>
    <property type="match status" value="1"/>
</dbReference>
<protein>
    <submittedName>
        <fullName evidence="7">Probable ornithine aminotransferase</fullName>
        <ecNumber evidence="7">2.6.1.82</ecNumber>
    </submittedName>
</protein>
<evidence type="ECO:0000313" key="7">
    <source>
        <dbReference type="EMBL" id="CPV69500.1"/>
    </source>
</evidence>
<dbReference type="PANTHER" id="PTHR11986:SF79">
    <property type="entry name" value="ACETYLORNITHINE AMINOTRANSFERASE, MITOCHONDRIAL"/>
    <property type="match status" value="1"/>
</dbReference>
<dbReference type="PANTHER" id="PTHR11986">
    <property type="entry name" value="AMINOTRANSFERASE CLASS III"/>
    <property type="match status" value="1"/>
</dbReference>
<dbReference type="InterPro" id="IPR015422">
    <property type="entry name" value="PyrdxlP-dep_Trfase_small"/>
</dbReference>
<dbReference type="EMBL" id="CSWP01000011">
    <property type="protein sequence ID" value="CPV69500.1"/>
    <property type="molecule type" value="Genomic_DNA"/>
</dbReference>
<keyword evidence="5 6" id="KW-0663">Pyridoxal phosphate</keyword>
<dbReference type="Gene3D" id="3.90.1150.10">
    <property type="entry name" value="Aspartate Aminotransferase, domain 1"/>
    <property type="match status" value="1"/>
</dbReference>
<dbReference type="AlphaFoldDB" id="A0A0U0ZSU5"/>
<evidence type="ECO:0000256" key="6">
    <source>
        <dbReference type="RuleBase" id="RU003560"/>
    </source>
</evidence>
<dbReference type="EC" id="2.6.1.82" evidence="7"/>
<keyword evidence="2" id="KW-0055">Arginine biosynthesis</keyword>
<keyword evidence="4 7" id="KW-0808">Transferase</keyword>
<keyword evidence="3 7" id="KW-0032">Aminotransferase</keyword>
<gene>
    <name evidence="7" type="primary">patA</name>
    <name evidence="7" type="ORF">ERS075579_04583</name>
</gene>